<evidence type="ECO:0000259" key="6">
    <source>
        <dbReference type="Pfam" id="PF00589"/>
    </source>
</evidence>
<comment type="caution">
    <text evidence="8">The sequence shown here is derived from an EMBL/GenBank/DDBJ whole genome shotgun (WGS) entry which is preliminary data.</text>
</comment>
<evidence type="ECO:0000256" key="4">
    <source>
        <dbReference type="ARBA" id="ARBA00023125"/>
    </source>
</evidence>
<dbReference type="PANTHER" id="PTHR30629:SF2">
    <property type="entry name" value="PROPHAGE INTEGRASE INTS-RELATED"/>
    <property type="match status" value="1"/>
</dbReference>
<protein>
    <submittedName>
        <fullName evidence="8">Site-specific integrase</fullName>
    </submittedName>
</protein>
<dbReference type="Gene3D" id="1.10.150.130">
    <property type="match status" value="1"/>
</dbReference>
<accession>A0A5D8QB72</accession>
<dbReference type="Proteomes" id="UP000322976">
    <property type="component" value="Unassembled WGS sequence"/>
</dbReference>
<evidence type="ECO:0000256" key="1">
    <source>
        <dbReference type="ARBA" id="ARBA00003283"/>
    </source>
</evidence>
<evidence type="ECO:0000256" key="3">
    <source>
        <dbReference type="ARBA" id="ARBA00022908"/>
    </source>
</evidence>
<dbReference type="PANTHER" id="PTHR30629">
    <property type="entry name" value="PROPHAGE INTEGRASE"/>
    <property type="match status" value="1"/>
</dbReference>
<dbReference type="InterPro" id="IPR011010">
    <property type="entry name" value="DNA_brk_join_enz"/>
</dbReference>
<dbReference type="InterPro" id="IPR002104">
    <property type="entry name" value="Integrase_catalytic"/>
</dbReference>
<reference evidence="8 9" key="1">
    <citation type="submission" date="2019-08" db="EMBL/GenBank/DDBJ databases">
        <title>Calorimonas adulescens gen. nov., sp. nov., an anaerobic thermophilic bacterium from Sakhalin hot spring.</title>
        <authorList>
            <person name="Khomyakova M.A."/>
            <person name="Merkel A.Y."/>
            <person name="Novikov A."/>
            <person name="Bonch-Osmolovskaya E.A."/>
            <person name="Slobodkin A.I."/>
        </authorList>
    </citation>
    <scope>NUCLEOTIDE SEQUENCE [LARGE SCALE GENOMIC DNA]</scope>
    <source>
        <strain evidence="8 9">A05MB</strain>
    </source>
</reference>
<proteinExistence type="inferred from homology"/>
<organism evidence="8 9">
    <name type="scientific">Calorimonas adulescens</name>
    <dbReference type="NCBI Taxonomy" id="2606906"/>
    <lineage>
        <taxon>Bacteria</taxon>
        <taxon>Bacillati</taxon>
        <taxon>Bacillota</taxon>
        <taxon>Clostridia</taxon>
        <taxon>Thermoanaerobacterales</taxon>
        <taxon>Thermoanaerobacteraceae</taxon>
        <taxon>Calorimonas</taxon>
    </lineage>
</organism>
<dbReference type="InterPro" id="IPR050808">
    <property type="entry name" value="Phage_Integrase"/>
</dbReference>
<keyword evidence="3" id="KW-0229">DNA integration</keyword>
<dbReference type="EMBL" id="VTPS01000009">
    <property type="protein sequence ID" value="TZE81975.1"/>
    <property type="molecule type" value="Genomic_DNA"/>
</dbReference>
<gene>
    <name evidence="8" type="ORF">FWJ32_06995</name>
</gene>
<keyword evidence="4" id="KW-0238">DNA-binding</keyword>
<comment type="function">
    <text evidence="1">Site-specific tyrosine recombinase, which acts by catalyzing the cutting and rejoining of the recombining DNA molecules.</text>
</comment>
<dbReference type="GO" id="GO:0006310">
    <property type="term" value="P:DNA recombination"/>
    <property type="evidence" value="ECO:0007669"/>
    <property type="project" value="UniProtKB-KW"/>
</dbReference>
<name>A0A5D8QB72_9THEO</name>
<dbReference type="Pfam" id="PF14659">
    <property type="entry name" value="Phage_int_SAM_3"/>
    <property type="match status" value="1"/>
</dbReference>
<evidence type="ECO:0000256" key="2">
    <source>
        <dbReference type="ARBA" id="ARBA00008857"/>
    </source>
</evidence>
<dbReference type="SUPFAM" id="SSF56349">
    <property type="entry name" value="DNA breaking-rejoining enzymes"/>
    <property type="match status" value="1"/>
</dbReference>
<keyword evidence="5" id="KW-0233">DNA recombination</keyword>
<dbReference type="Gene3D" id="1.10.443.10">
    <property type="entry name" value="Intergrase catalytic core"/>
    <property type="match status" value="1"/>
</dbReference>
<dbReference type="CDD" id="cd01189">
    <property type="entry name" value="INT_ICEBs1_C_like"/>
    <property type="match status" value="1"/>
</dbReference>
<evidence type="ECO:0000256" key="5">
    <source>
        <dbReference type="ARBA" id="ARBA00023172"/>
    </source>
</evidence>
<comment type="similarity">
    <text evidence="2">Belongs to the 'phage' integrase family.</text>
</comment>
<dbReference type="RefSeq" id="WP_149545249.1">
    <property type="nucleotide sequence ID" value="NZ_VTPS01000009.1"/>
</dbReference>
<keyword evidence="9" id="KW-1185">Reference proteome</keyword>
<evidence type="ECO:0000259" key="7">
    <source>
        <dbReference type="Pfam" id="PF14659"/>
    </source>
</evidence>
<dbReference type="GO" id="GO:0015074">
    <property type="term" value="P:DNA integration"/>
    <property type="evidence" value="ECO:0007669"/>
    <property type="project" value="UniProtKB-KW"/>
</dbReference>
<dbReference type="InterPro" id="IPR013762">
    <property type="entry name" value="Integrase-like_cat_sf"/>
</dbReference>
<evidence type="ECO:0000313" key="9">
    <source>
        <dbReference type="Proteomes" id="UP000322976"/>
    </source>
</evidence>
<dbReference type="GO" id="GO:0003677">
    <property type="term" value="F:DNA binding"/>
    <property type="evidence" value="ECO:0007669"/>
    <property type="project" value="UniProtKB-KW"/>
</dbReference>
<sequence>MQITGHLEKRYKSSWTIVIDMGRDPVTGERKRIVKSVRLDKNDRKNKQLAEKEMYKMIQELENGVYVEPSELTVGDIIEKWYEMYCEVELEQTTYENYRYVIDAHLLPYFSSIPIQQLKPYHIKEYLAKKKKGNDKRKPLGNRSLEYHYTLLNSALEFAVKVLKIIKFNPCNEITVPRPEKRNIKFLKPWEIDFFIEEAKKYNEDYAAVFMGAAHTGMRRGELLALTWDKLDFEKEIIYVNESYAKFKGKGQQKKGTKTEKGIRYIPMTKEFAKFLRKHRKTQMNYMVLLGDDYHNNNLVFCKKNGEPLSLDYTSRLFSIVAENLGLDVTLHGMRHTFASILLANGVDVNTVQEILGHEKPSYTYDLYSHLIPGKKKEAIRSFEAALCEIRQRLGNGEQKK</sequence>
<dbReference type="InterPro" id="IPR010998">
    <property type="entry name" value="Integrase_recombinase_N"/>
</dbReference>
<dbReference type="InterPro" id="IPR004107">
    <property type="entry name" value="Integrase_SAM-like_N"/>
</dbReference>
<dbReference type="Pfam" id="PF00589">
    <property type="entry name" value="Phage_integrase"/>
    <property type="match status" value="1"/>
</dbReference>
<dbReference type="AlphaFoldDB" id="A0A5D8QB72"/>
<feature type="domain" description="Integrase SAM-like N-terminal" evidence="7">
    <location>
        <begin position="73"/>
        <end position="129"/>
    </location>
</feature>
<evidence type="ECO:0000313" key="8">
    <source>
        <dbReference type="EMBL" id="TZE81975.1"/>
    </source>
</evidence>
<feature type="domain" description="Tyr recombinase" evidence="6">
    <location>
        <begin position="186"/>
        <end position="371"/>
    </location>
</feature>